<feature type="domain" description="SCP" evidence="1">
    <location>
        <begin position="13"/>
        <end position="132"/>
    </location>
</feature>
<dbReference type="Pfam" id="PF00188">
    <property type="entry name" value="CAP"/>
    <property type="match status" value="1"/>
</dbReference>
<dbReference type="EMBL" id="UZAM01017049">
    <property type="protein sequence ID" value="VDP45768.1"/>
    <property type="molecule type" value="Genomic_DNA"/>
</dbReference>
<dbReference type="Gene3D" id="3.40.33.10">
    <property type="entry name" value="CAP"/>
    <property type="match status" value="1"/>
</dbReference>
<dbReference type="WBParaSite" id="SBAD_0001253801-mRNA-1">
    <property type="protein sequence ID" value="SBAD_0001253801-mRNA-1"/>
    <property type="gene ID" value="SBAD_0001253801"/>
</dbReference>
<sequence length="220" mass="24203">MIMNGIAFLLPEAVGMRMVSWNTSIAEAAKRESQICSKWLADGKQLTPGIAVDVVSSQLSVSDDGVEKIAMGRVKTSARAVYAIANHPSIAKPLHNSREIIHGNITQIGCGISVCSAMRSGKDNESYIILVCLHQPRTANDDPRKLPYTVYEDGILRCPESERETSTGLCAQIEGSVPILSLSLKHEFQHPSTYGLKRYEPFFILAWSLLAFLSIQLDNR</sequence>
<keyword evidence="3" id="KW-1185">Reference proteome</keyword>
<reference evidence="2 3" key="2">
    <citation type="submission" date="2018-11" db="EMBL/GenBank/DDBJ databases">
        <authorList>
            <consortium name="Pathogen Informatics"/>
        </authorList>
    </citation>
    <scope>NUCLEOTIDE SEQUENCE [LARGE SCALE GENOMIC DNA]</scope>
</reference>
<name>A0A183J8D5_9BILA</name>
<evidence type="ECO:0000313" key="3">
    <source>
        <dbReference type="Proteomes" id="UP000270296"/>
    </source>
</evidence>
<dbReference type="SUPFAM" id="SSF55797">
    <property type="entry name" value="PR-1-like"/>
    <property type="match status" value="1"/>
</dbReference>
<gene>
    <name evidence="2" type="ORF">SBAD_LOCUS12133</name>
</gene>
<protein>
    <submittedName>
        <fullName evidence="4">SCP domain-containing protein</fullName>
    </submittedName>
</protein>
<dbReference type="InterPro" id="IPR014044">
    <property type="entry name" value="CAP_dom"/>
</dbReference>
<dbReference type="Proteomes" id="UP000270296">
    <property type="component" value="Unassembled WGS sequence"/>
</dbReference>
<accession>A0A183J8D5</accession>
<evidence type="ECO:0000259" key="1">
    <source>
        <dbReference type="Pfam" id="PF00188"/>
    </source>
</evidence>
<reference evidence="4" key="1">
    <citation type="submission" date="2016-06" db="UniProtKB">
        <authorList>
            <consortium name="WormBaseParasite"/>
        </authorList>
    </citation>
    <scope>IDENTIFICATION</scope>
</reference>
<organism evidence="4">
    <name type="scientific">Soboliphyme baturini</name>
    <dbReference type="NCBI Taxonomy" id="241478"/>
    <lineage>
        <taxon>Eukaryota</taxon>
        <taxon>Metazoa</taxon>
        <taxon>Ecdysozoa</taxon>
        <taxon>Nematoda</taxon>
        <taxon>Enoplea</taxon>
        <taxon>Dorylaimia</taxon>
        <taxon>Dioctophymatida</taxon>
        <taxon>Dioctophymatoidea</taxon>
        <taxon>Soboliphymatidae</taxon>
        <taxon>Soboliphyme</taxon>
    </lineage>
</organism>
<evidence type="ECO:0000313" key="2">
    <source>
        <dbReference type="EMBL" id="VDP45768.1"/>
    </source>
</evidence>
<dbReference type="AlphaFoldDB" id="A0A183J8D5"/>
<dbReference type="InterPro" id="IPR035940">
    <property type="entry name" value="CAP_sf"/>
</dbReference>
<evidence type="ECO:0000313" key="4">
    <source>
        <dbReference type="WBParaSite" id="SBAD_0001253801-mRNA-1"/>
    </source>
</evidence>
<proteinExistence type="predicted"/>